<evidence type="ECO:0000256" key="7">
    <source>
        <dbReference type="SAM" id="Phobius"/>
    </source>
</evidence>
<dbReference type="EMBL" id="CYSR01000022">
    <property type="protein sequence ID" value="CUI00220.1"/>
    <property type="molecule type" value="Genomic_DNA"/>
</dbReference>
<sequence length="315" mass="32977">MARGRHAEAPYRIPPKGWKDIALRVKDEVAADHVGLIAAGVAFYGLMALFPAITALLAIGGLMVEPAQIVDQISQLEGVVPDEVMEIIVGQATQVAGSREGGLGLAAVAGIVIALYSASKGMNSLIEGMNVAYDEEEKRGFFMKTFVTLVLTLFLIAGLLMGLLATLAVPSVIALVDAGPVTEALGTLLAWGVLLVMTMAGLAVLYRYGPSRDKPELLWTSPGAASACVLWLAGSAGFAFYVGNFGSYNESFGALAGVVVLLMWLWISAFIVLLGAEINAEVEAQTTYDTTVGPDEPMGERGAVKADKLGARQGS</sequence>
<keyword evidence="4 7" id="KW-1133">Transmembrane helix</keyword>
<dbReference type="STRING" id="1396826.PHA8399_02346"/>
<dbReference type="PANTHER" id="PTHR30213">
    <property type="entry name" value="INNER MEMBRANE PROTEIN YHJD"/>
    <property type="match status" value="1"/>
</dbReference>
<feature type="region of interest" description="Disordered" evidence="6">
    <location>
        <begin position="289"/>
        <end position="315"/>
    </location>
</feature>
<dbReference type="InterPro" id="IPR017039">
    <property type="entry name" value="Virul_fac_BrkB"/>
</dbReference>
<evidence type="ECO:0000256" key="3">
    <source>
        <dbReference type="ARBA" id="ARBA00022692"/>
    </source>
</evidence>
<name>A0A0P1H9X3_9RHOB</name>
<evidence type="ECO:0000256" key="1">
    <source>
        <dbReference type="ARBA" id="ARBA00004651"/>
    </source>
</evidence>
<evidence type="ECO:0000313" key="8">
    <source>
        <dbReference type="EMBL" id="CUI00220.1"/>
    </source>
</evidence>
<feature type="transmembrane region" description="Helical" evidence="7">
    <location>
        <begin position="188"/>
        <end position="206"/>
    </location>
</feature>
<keyword evidence="5 7" id="KW-0472">Membrane</keyword>
<keyword evidence="2" id="KW-1003">Cell membrane</keyword>
<dbReference type="PANTHER" id="PTHR30213:SF0">
    <property type="entry name" value="UPF0761 MEMBRANE PROTEIN YIHY"/>
    <property type="match status" value="1"/>
</dbReference>
<feature type="transmembrane region" description="Helical" evidence="7">
    <location>
        <begin position="254"/>
        <end position="276"/>
    </location>
</feature>
<dbReference type="PIRSF" id="PIRSF035875">
    <property type="entry name" value="RNase_BN"/>
    <property type="match status" value="1"/>
</dbReference>
<evidence type="ECO:0008006" key="10">
    <source>
        <dbReference type="Google" id="ProtNLM"/>
    </source>
</evidence>
<protein>
    <recommendedName>
        <fullName evidence="10">YihY family inner membrane protein</fullName>
    </recommendedName>
</protein>
<dbReference type="Pfam" id="PF03631">
    <property type="entry name" value="Virul_fac_BrkB"/>
    <property type="match status" value="1"/>
</dbReference>
<evidence type="ECO:0000256" key="6">
    <source>
        <dbReference type="SAM" id="MobiDB-lite"/>
    </source>
</evidence>
<proteinExistence type="predicted"/>
<feature type="transmembrane region" description="Helical" evidence="7">
    <location>
        <begin position="34"/>
        <end position="59"/>
    </location>
</feature>
<feature type="compositionally biased region" description="Basic and acidic residues" evidence="6">
    <location>
        <begin position="298"/>
        <end position="315"/>
    </location>
</feature>
<evidence type="ECO:0000256" key="2">
    <source>
        <dbReference type="ARBA" id="ARBA00022475"/>
    </source>
</evidence>
<dbReference type="Proteomes" id="UP000051326">
    <property type="component" value="Unassembled WGS sequence"/>
</dbReference>
<comment type="subcellular location">
    <subcellularLocation>
        <location evidence="1">Cell membrane</location>
        <topology evidence="1">Multi-pass membrane protein</topology>
    </subcellularLocation>
</comment>
<feature type="transmembrane region" description="Helical" evidence="7">
    <location>
        <begin position="146"/>
        <end position="176"/>
    </location>
</feature>
<dbReference type="RefSeq" id="WP_058286316.1">
    <property type="nucleotide sequence ID" value="NZ_CYSR01000022.1"/>
</dbReference>
<keyword evidence="3 7" id="KW-0812">Transmembrane</keyword>
<evidence type="ECO:0000256" key="4">
    <source>
        <dbReference type="ARBA" id="ARBA00022989"/>
    </source>
</evidence>
<feature type="transmembrane region" description="Helical" evidence="7">
    <location>
        <begin position="101"/>
        <end position="119"/>
    </location>
</feature>
<gene>
    <name evidence="8" type="ORF">PHA8399_02346</name>
</gene>
<evidence type="ECO:0000256" key="5">
    <source>
        <dbReference type="ARBA" id="ARBA00023136"/>
    </source>
</evidence>
<dbReference type="GO" id="GO:0005886">
    <property type="term" value="C:plasma membrane"/>
    <property type="evidence" value="ECO:0007669"/>
    <property type="project" value="UniProtKB-SubCell"/>
</dbReference>
<feature type="transmembrane region" description="Helical" evidence="7">
    <location>
        <begin position="218"/>
        <end position="242"/>
    </location>
</feature>
<dbReference type="NCBIfam" id="TIGR00765">
    <property type="entry name" value="yihY_not_rbn"/>
    <property type="match status" value="1"/>
</dbReference>
<reference evidence="8 9" key="1">
    <citation type="submission" date="2015-09" db="EMBL/GenBank/DDBJ databases">
        <authorList>
            <consortium name="Swine Surveillance"/>
        </authorList>
    </citation>
    <scope>NUCLEOTIDE SEQUENCE [LARGE SCALE GENOMIC DNA]</scope>
    <source>
        <strain evidence="8 9">CECT 8399</strain>
    </source>
</reference>
<evidence type="ECO:0000313" key="9">
    <source>
        <dbReference type="Proteomes" id="UP000051326"/>
    </source>
</evidence>
<accession>A0A0P1H9X3</accession>
<dbReference type="AlphaFoldDB" id="A0A0P1H9X3"/>
<organism evidence="8 9">
    <name type="scientific">Leisingera aquaemixtae</name>
    <dbReference type="NCBI Taxonomy" id="1396826"/>
    <lineage>
        <taxon>Bacteria</taxon>
        <taxon>Pseudomonadati</taxon>
        <taxon>Pseudomonadota</taxon>
        <taxon>Alphaproteobacteria</taxon>
        <taxon>Rhodobacterales</taxon>
        <taxon>Roseobacteraceae</taxon>
        <taxon>Leisingera</taxon>
    </lineage>
</organism>